<evidence type="ECO:0000313" key="2">
    <source>
        <dbReference type="Proteomes" id="UP001500751"/>
    </source>
</evidence>
<comment type="caution">
    <text evidence="1">The sequence shown here is derived from an EMBL/GenBank/DDBJ whole genome shotgun (WGS) entry which is preliminary data.</text>
</comment>
<name>A0ABN2U2F5_9ACTN</name>
<reference evidence="2" key="1">
    <citation type="journal article" date="2019" name="Int. J. Syst. Evol. Microbiol.">
        <title>The Global Catalogue of Microorganisms (GCM) 10K type strain sequencing project: providing services to taxonomists for standard genome sequencing and annotation.</title>
        <authorList>
            <consortium name="The Broad Institute Genomics Platform"/>
            <consortium name="The Broad Institute Genome Sequencing Center for Infectious Disease"/>
            <person name="Wu L."/>
            <person name="Ma J."/>
        </authorList>
    </citation>
    <scope>NUCLEOTIDE SEQUENCE [LARGE SCALE GENOMIC DNA]</scope>
    <source>
        <strain evidence="2">JCM 16014</strain>
    </source>
</reference>
<dbReference type="RefSeq" id="WP_344665787.1">
    <property type="nucleotide sequence ID" value="NZ_BAAAQN010000012.1"/>
</dbReference>
<gene>
    <name evidence="1" type="ORF">GCM10009839_25780</name>
</gene>
<dbReference type="EMBL" id="BAAAQN010000012">
    <property type="protein sequence ID" value="GAA2026236.1"/>
    <property type="molecule type" value="Genomic_DNA"/>
</dbReference>
<protein>
    <submittedName>
        <fullName evidence="1">Uncharacterized protein</fullName>
    </submittedName>
</protein>
<dbReference type="Proteomes" id="UP001500751">
    <property type="component" value="Unassembled WGS sequence"/>
</dbReference>
<accession>A0ABN2U2F5</accession>
<sequence length="203" mass="21801">MGHKQTRDSLHAIAELLLAGPQYRRDRTIRLTVIPGAISTVTTPELRADHLNVWADGTPVAIEGATYAELAARLGVTAGAPEGLYHDGSGAQPADRPELDPAAAQELLAALYRGDQALRIFAPDATPVLWPEHFDIGVTADEVNYGVSLGDSYLDEPYMYVGPHKPREGEFWNAPFGAALPLAATAEEVAEFFVEGRRLAAEG</sequence>
<keyword evidence="2" id="KW-1185">Reference proteome</keyword>
<evidence type="ECO:0000313" key="1">
    <source>
        <dbReference type="EMBL" id="GAA2026236.1"/>
    </source>
</evidence>
<organism evidence="1 2">
    <name type="scientific">Catenulispora yoronensis</name>
    <dbReference type="NCBI Taxonomy" id="450799"/>
    <lineage>
        <taxon>Bacteria</taxon>
        <taxon>Bacillati</taxon>
        <taxon>Actinomycetota</taxon>
        <taxon>Actinomycetes</taxon>
        <taxon>Catenulisporales</taxon>
        <taxon>Catenulisporaceae</taxon>
        <taxon>Catenulispora</taxon>
    </lineage>
</organism>
<proteinExistence type="predicted"/>